<protein>
    <submittedName>
        <fullName evidence="1">Uncharacterized protein</fullName>
    </submittedName>
</protein>
<dbReference type="EMBL" id="UGJJ01000001">
    <property type="protein sequence ID" value="STR00670.1"/>
    <property type="molecule type" value="Genomic_DNA"/>
</dbReference>
<dbReference type="OrthoDB" id="8613736at2"/>
<keyword evidence="2" id="KW-1185">Reference proteome</keyword>
<proteinExistence type="predicted"/>
<organism evidence="1 2">
    <name type="scientific">Kingella potus</name>
    <dbReference type="NCBI Taxonomy" id="265175"/>
    <lineage>
        <taxon>Bacteria</taxon>
        <taxon>Pseudomonadati</taxon>
        <taxon>Pseudomonadota</taxon>
        <taxon>Betaproteobacteria</taxon>
        <taxon>Neisseriales</taxon>
        <taxon>Neisseriaceae</taxon>
        <taxon>Kingella</taxon>
    </lineage>
</organism>
<dbReference type="AlphaFoldDB" id="A0A377R109"/>
<dbReference type="RefSeq" id="WP_115307908.1">
    <property type="nucleotide sequence ID" value="NZ_CP091516.1"/>
</dbReference>
<evidence type="ECO:0000313" key="2">
    <source>
        <dbReference type="Proteomes" id="UP000254293"/>
    </source>
</evidence>
<reference evidence="1 2" key="1">
    <citation type="submission" date="2018-06" db="EMBL/GenBank/DDBJ databases">
        <authorList>
            <consortium name="Pathogen Informatics"/>
            <person name="Doyle S."/>
        </authorList>
    </citation>
    <scope>NUCLEOTIDE SEQUENCE [LARGE SCALE GENOMIC DNA]</scope>
    <source>
        <strain evidence="1 2">NCTC13336</strain>
    </source>
</reference>
<sequence length="62" mass="7086">MALNLPEWHAPEECLAILAALPEKRRNRALYLLPDLYAGEDCRAAHEAVLRLLLHTHEMRGL</sequence>
<dbReference type="Proteomes" id="UP000254293">
    <property type="component" value="Unassembled WGS sequence"/>
</dbReference>
<accession>A0A377R109</accession>
<name>A0A377R109_9NEIS</name>
<evidence type="ECO:0000313" key="1">
    <source>
        <dbReference type="EMBL" id="STR00670.1"/>
    </source>
</evidence>
<gene>
    <name evidence="1" type="ORF">NCTC13336_00881</name>
</gene>